<evidence type="ECO:0000313" key="3">
    <source>
        <dbReference type="Proteomes" id="UP000774617"/>
    </source>
</evidence>
<reference evidence="2 3" key="1">
    <citation type="journal article" date="2021" name="Nat. Commun.">
        <title>Genetic determinants of endophytism in the Arabidopsis root mycobiome.</title>
        <authorList>
            <person name="Mesny F."/>
            <person name="Miyauchi S."/>
            <person name="Thiergart T."/>
            <person name="Pickel B."/>
            <person name="Atanasova L."/>
            <person name="Karlsson M."/>
            <person name="Huettel B."/>
            <person name="Barry K.W."/>
            <person name="Haridas S."/>
            <person name="Chen C."/>
            <person name="Bauer D."/>
            <person name="Andreopoulos W."/>
            <person name="Pangilinan J."/>
            <person name="LaButti K."/>
            <person name="Riley R."/>
            <person name="Lipzen A."/>
            <person name="Clum A."/>
            <person name="Drula E."/>
            <person name="Henrissat B."/>
            <person name="Kohler A."/>
            <person name="Grigoriev I.V."/>
            <person name="Martin F.M."/>
            <person name="Hacquard S."/>
        </authorList>
    </citation>
    <scope>NUCLEOTIDE SEQUENCE [LARGE SCALE GENOMIC DNA]</scope>
    <source>
        <strain evidence="2 3">MPI-SDFR-AT-0080</strain>
    </source>
</reference>
<dbReference type="Proteomes" id="UP000774617">
    <property type="component" value="Unassembled WGS sequence"/>
</dbReference>
<comment type="caution">
    <text evidence="2">The sequence shown here is derived from an EMBL/GenBank/DDBJ whole genome shotgun (WGS) entry which is preliminary data.</text>
</comment>
<keyword evidence="1" id="KW-0732">Signal</keyword>
<proteinExistence type="predicted"/>
<accession>A0ABQ8GA51</accession>
<protein>
    <recommendedName>
        <fullName evidence="4">Secreted protein</fullName>
    </recommendedName>
</protein>
<feature type="signal peptide" evidence="1">
    <location>
        <begin position="1"/>
        <end position="18"/>
    </location>
</feature>
<name>A0ABQ8GA51_9PEZI</name>
<keyword evidence="3" id="KW-1185">Reference proteome</keyword>
<feature type="chain" id="PRO_5046777274" description="Secreted protein" evidence="1">
    <location>
        <begin position="19"/>
        <end position="108"/>
    </location>
</feature>
<evidence type="ECO:0008006" key="4">
    <source>
        <dbReference type="Google" id="ProtNLM"/>
    </source>
</evidence>
<sequence length="108" mass="11248">MNGTACTLLVSAVPALLGSSFLLRSGPRDVGLTGQKSGLIYELWVEFRAAASADLRFDGGVLAASSACAVCGGRSLLSGVFCSIERRPGRSVMWQSTSSYSSRLTGPE</sequence>
<evidence type="ECO:0000256" key="1">
    <source>
        <dbReference type="SAM" id="SignalP"/>
    </source>
</evidence>
<evidence type="ECO:0000313" key="2">
    <source>
        <dbReference type="EMBL" id="KAH7049451.1"/>
    </source>
</evidence>
<dbReference type="EMBL" id="JAGTJR010000014">
    <property type="protein sequence ID" value="KAH7049451.1"/>
    <property type="molecule type" value="Genomic_DNA"/>
</dbReference>
<organism evidence="2 3">
    <name type="scientific">Macrophomina phaseolina</name>
    <dbReference type="NCBI Taxonomy" id="35725"/>
    <lineage>
        <taxon>Eukaryota</taxon>
        <taxon>Fungi</taxon>
        <taxon>Dikarya</taxon>
        <taxon>Ascomycota</taxon>
        <taxon>Pezizomycotina</taxon>
        <taxon>Dothideomycetes</taxon>
        <taxon>Dothideomycetes incertae sedis</taxon>
        <taxon>Botryosphaeriales</taxon>
        <taxon>Botryosphaeriaceae</taxon>
        <taxon>Macrophomina</taxon>
    </lineage>
</organism>
<gene>
    <name evidence="2" type="ORF">B0J12DRAFT_665238</name>
</gene>